<dbReference type="Pfam" id="PF02839">
    <property type="entry name" value="CBM_5_12"/>
    <property type="match status" value="2"/>
</dbReference>
<organism evidence="10 11">
    <name type="scientific">Andreprevotia lacus DSM 23236</name>
    <dbReference type="NCBI Taxonomy" id="1121001"/>
    <lineage>
        <taxon>Bacteria</taxon>
        <taxon>Pseudomonadati</taxon>
        <taxon>Pseudomonadota</taxon>
        <taxon>Betaproteobacteria</taxon>
        <taxon>Neisseriales</taxon>
        <taxon>Chitinibacteraceae</taxon>
        <taxon>Andreprevotia</taxon>
    </lineage>
</organism>
<dbReference type="PROSITE" id="PS01095">
    <property type="entry name" value="GH18_1"/>
    <property type="match status" value="1"/>
</dbReference>
<evidence type="ECO:0000256" key="4">
    <source>
        <dbReference type="ARBA" id="ARBA00023295"/>
    </source>
</evidence>
<dbReference type="InterPro" id="IPR001223">
    <property type="entry name" value="Glyco_hydro18_cat"/>
</dbReference>
<keyword evidence="11" id="KW-1185">Reference proteome</keyword>
<protein>
    <recommendedName>
        <fullName evidence="1">chitinase</fullName>
        <ecNumber evidence="1">3.2.1.14</ecNumber>
    </recommendedName>
</protein>
<reference evidence="10 11" key="1">
    <citation type="submission" date="2017-04" db="EMBL/GenBank/DDBJ databases">
        <authorList>
            <person name="Afonso C.L."/>
            <person name="Miller P.J."/>
            <person name="Scott M.A."/>
            <person name="Spackman E."/>
            <person name="Goraichik I."/>
            <person name="Dimitrov K.M."/>
            <person name="Suarez D.L."/>
            <person name="Swayne D.E."/>
        </authorList>
    </citation>
    <scope>NUCLEOTIDE SEQUENCE [LARGE SCALE GENOMIC DNA]</scope>
    <source>
        <strain evidence="10 11">DSM 23236</strain>
    </source>
</reference>
<dbReference type="CDD" id="cd12215">
    <property type="entry name" value="ChiC_BD"/>
    <property type="match status" value="1"/>
</dbReference>
<dbReference type="Gene3D" id="3.20.20.80">
    <property type="entry name" value="Glycosidases"/>
    <property type="match status" value="1"/>
</dbReference>
<feature type="signal peptide" evidence="8">
    <location>
        <begin position="1"/>
        <end position="24"/>
    </location>
</feature>
<sequence>MKSSRLTRLLTAMFMAGSVIAAFAAPAWQEGNTYTAGTVVTYNGHDYQALVTHTAYVGAGWNPSSTPTLWKDLGVTTGTTTPTPTTAPTVTPTSKPVTPTPTVTNTPTPVVTSTPTPATGSCTAPAWSSSTAYNGGAQVSYNGHTYSAKWWTQGNVPSSSTGDGQPWNDVGVCSGGNNTPVPTVTPTPTKVVTPTPVVTSTPTPVVTVTPTPVVTPTVTPTPGPTPTPGRKQLVGYLHASFANGSGYIRMADISDDWDVINLSFAEPDSPTNALLHFNRCSVAECPNVESDADFLAGIKAKQAKGKKVLISIGGQNGEIQLTTTAARDNFVNSISAIIDKWNLDGLDIDFEGHSLQLNPGDNNVAAPTTPVIVNLISALKTLKAKYGSKFMLTMAPETFFVQLGYQFYGGNCSGCDTRAGAYLPVIYAMKDDLSWLQVQDYNSGPITGLDNAYHTMGSADFHVAMTDMTLSGFKVAGNGFAFPALRPDQIMIGIPANANAGNGYITPTEMTTALNCLTKGTNCGTYKPAKTYPGLGGLMTWSINWDKYTNYEFSKSYRAYFGQ</sequence>
<evidence type="ECO:0000256" key="1">
    <source>
        <dbReference type="ARBA" id="ARBA00012729"/>
    </source>
</evidence>
<feature type="domain" description="GH18" evidence="9">
    <location>
        <begin position="231"/>
        <end position="563"/>
    </location>
</feature>
<accession>A0A1W1XYQ5</accession>
<dbReference type="PANTHER" id="PTHR45708">
    <property type="entry name" value="ENDOCHITINASE"/>
    <property type="match status" value="1"/>
</dbReference>
<evidence type="ECO:0000313" key="10">
    <source>
        <dbReference type="EMBL" id="SMC28638.1"/>
    </source>
</evidence>
<feature type="chain" id="PRO_5012438787" description="chitinase" evidence="8">
    <location>
        <begin position="25"/>
        <end position="563"/>
    </location>
</feature>
<dbReference type="Pfam" id="PF00704">
    <property type="entry name" value="Glyco_hydro_18"/>
    <property type="match status" value="1"/>
</dbReference>
<evidence type="ECO:0000256" key="2">
    <source>
        <dbReference type="ARBA" id="ARBA00022801"/>
    </source>
</evidence>
<dbReference type="InterPro" id="IPR011583">
    <property type="entry name" value="Chitinase_II/V-like_cat"/>
</dbReference>
<evidence type="ECO:0000256" key="8">
    <source>
        <dbReference type="SAM" id="SignalP"/>
    </source>
</evidence>
<dbReference type="InterPro" id="IPR017853">
    <property type="entry name" value="GH"/>
</dbReference>
<evidence type="ECO:0000259" key="9">
    <source>
        <dbReference type="PROSITE" id="PS51910"/>
    </source>
</evidence>
<dbReference type="GO" id="GO:0008843">
    <property type="term" value="F:endochitinase activity"/>
    <property type="evidence" value="ECO:0007669"/>
    <property type="project" value="UniProtKB-EC"/>
</dbReference>
<dbReference type="GO" id="GO:0005975">
    <property type="term" value="P:carbohydrate metabolic process"/>
    <property type="evidence" value="ECO:0007669"/>
    <property type="project" value="InterPro"/>
</dbReference>
<evidence type="ECO:0000313" key="11">
    <source>
        <dbReference type="Proteomes" id="UP000192761"/>
    </source>
</evidence>
<name>A0A1W1XYQ5_9NEIS</name>
<keyword evidence="3" id="KW-0119">Carbohydrate metabolism</keyword>
<dbReference type="Gene3D" id="2.10.10.20">
    <property type="entry name" value="Carbohydrate-binding module superfamily 5/12"/>
    <property type="match status" value="2"/>
</dbReference>
<keyword evidence="4 5" id="KW-0326">Glycosidase</keyword>
<dbReference type="SUPFAM" id="SSF51055">
    <property type="entry name" value="Carbohydrate binding domain"/>
    <property type="match status" value="2"/>
</dbReference>
<dbReference type="AlphaFoldDB" id="A0A1W1XYQ5"/>
<dbReference type="InterPro" id="IPR001579">
    <property type="entry name" value="Glyco_hydro_18_chit_AS"/>
</dbReference>
<dbReference type="SMART" id="SM00636">
    <property type="entry name" value="Glyco_18"/>
    <property type="match status" value="1"/>
</dbReference>
<dbReference type="Proteomes" id="UP000192761">
    <property type="component" value="Unassembled WGS sequence"/>
</dbReference>
<evidence type="ECO:0000256" key="7">
    <source>
        <dbReference type="SAM" id="MobiDB-lite"/>
    </source>
</evidence>
<dbReference type="PROSITE" id="PS51910">
    <property type="entry name" value="GH18_2"/>
    <property type="match status" value="1"/>
</dbReference>
<dbReference type="PANTHER" id="PTHR45708:SF49">
    <property type="entry name" value="ENDOCHITINASE"/>
    <property type="match status" value="1"/>
</dbReference>
<dbReference type="STRING" id="1121001.SAMN02745857_03348"/>
<dbReference type="EC" id="3.2.1.14" evidence="1"/>
<gene>
    <name evidence="10" type="ORF">SAMN02745857_03348</name>
</gene>
<dbReference type="InterPro" id="IPR003610">
    <property type="entry name" value="CBM5/12"/>
</dbReference>
<dbReference type="RefSeq" id="WP_217807101.1">
    <property type="nucleotide sequence ID" value="NZ_FWXD01000024.1"/>
</dbReference>
<dbReference type="CDD" id="cd02871">
    <property type="entry name" value="GH18_chitinase_D-like"/>
    <property type="match status" value="1"/>
</dbReference>
<dbReference type="GO" id="GO:0008061">
    <property type="term" value="F:chitin binding"/>
    <property type="evidence" value="ECO:0007669"/>
    <property type="project" value="InterPro"/>
</dbReference>
<comment type="similarity">
    <text evidence="6">Belongs to the glycosyl hydrolase 18 family.</text>
</comment>
<keyword evidence="8" id="KW-0732">Signal</keyword>
<evidence type="ECO:0000256" key="6">
    <source>
        <dbReference type="RuleBase" id="RU004453"/>
    </source>
</evidence>
<dbReference type="InterPro" id="IPR036573">
    <property type="entry name" value="CBM_sf_5/12"/>
</dbReference>
<dbReference type="EMBL" id="FWXD01000024">
    <property type="protein sequence ID" value="SMC28638.1"/>
    <property type="molecule type" value="Genomic_DNA"/>
</dbReference>
<dbReference type="CDD" id="cd12214">
    <property type="entry name" value="ChiA1_BD"/>
    <property type="match status" value="1"/>
</dbReference>
<dbReference type="GO" id="GO:0030246">
    <property type="term" value="F:carbohydrate binding"/>
    <property type="evidence" value="ECO:0007669"/>
    <property type="project" value="InterPro"/>
</dbReference>
<feature type="region of interest" description="Disordered" evidence="7">
    <location>
        <begin position="77"/>
        <end position="118"/>
    </location>
</feature>
<dbReference type="InterPro" id="IPR050542">
    <property type="entry name" value="Glycosyl_Hydrlase18_Chitinase"/>
</dbReference>
<evidence type="ECO:0000256" key="5">
    <source>
        <dbReference type="RuleBase" id="RU000489"/>
    </source>
</evidence>
<dbReference type="GO" id="GO:0005576">
    <property type="term" value="C:extracellular region"/>
    <property type="evidence" value="ECO:0007669"/>
    <property type="project" value="InterPro"/>
</dbReference>
<proteinExistence type="inferred from homology"/>
<dbReference type="SMART" id="SM00495">
    <property type="entry name" value="ChtBD3"/>
    <property type="match status" value="2"/>
</dbReference>
<keyword evidence="2 5" id="KW-0378">Hydrolase</keyword>
<dbReference type="SUPFAM" id="SSF51445">
    <property type="entry name" value="(Trans)glycosidases"/>
    <property type="match status" value="1"/>
</dbReference>
<evidence type="ECO:0000256" key="3">
    <source>
        <dbReference type="ARBA" id="ARBA00023277"/>
    </source>
</evidence>